<dbReference type="AlphaFoldDB" id="A0A9N9E9A5"/>
<accession>A0A9N9E9A5</accession>
<sequence>MSLVRHIEEEMSRRSSEILSCLAAIARAHKLRSLYDPKSNIVQAVVYGIRRVVNRDVEAK</sequence>
<dbReference type="EMBL" id="CAJVPY010006840">
    <property type="protein sequence ID" value="CAG8670351.1"/>
    <property type="molecule type" value="Genomic_DNA"/>
</dbReference>
<reference evidence="1" key="1">
    <citation type="submission" date="2021-06" db="EMBL/GenBank/DDBJ databases">
        <authorList>
            <person name="Kallberg Y."/>
            <person name="Tangrot J."/>
            <person name="Rosling A."/>
        </authorList>
    </citation>
    <scope>NUCLEOTIDE SEQUENCE</scope>
    <source>
        <strain evidence="1">MA453B</strain>
    </source>
</reference>
<evidence type="ECO:0000313" key="1">
    <source>
        <dbReference type="EMBL" id="CAG8670351.1"/>
    </source>
</evidence>
<proteinExistence type="predicted"/>
<keyword evidence="2" id="KW-1185">Reference proteome</keyword>
<name>A0A9N9E9A5_9GLOM</name>
<organism evidence="1 2">
    <name type="scientific">Dentiscutata erythropus</name>
    <dbReference type="NCBI Taxonomy" id="1348616"/>
    <lineage>
        <taxon>Eukaryota</taxon>
        <taxon>Fungi</taxon>
        <taxon>Fungi incertae sedis</taxon>
        <taxon>Mucoromycota</taxon>
        <taxon>Glomeromycotina</taxon>
        <taxon>Glomeromycetes</taxon>
        <taxon>Diversisporales</taxon>
        <taxon>Gigasporaceae</taxon>
        <taxon>Dentiscutata</taxon>
    </lineage>
</organism>
<gene>
    <name evidence="1" type="ORF">DERYTH_LOCUS11205</name>
</gene>
<evidence type="ECO:0000313" key="2">
    <source>
        <dbReference type="Proteomes" id="UP000789405"/>
    </source>
</evidence>
<comment type="caution">
    <text evidence="1">The sequence shown here is derived from an EMBL/GenBank/DDBJ whole genome shotgun (WGS) entry which is preliminary data.</text>
</comment>
<dbReference type="Proteomes" id="UP000789405">
    <property type="component" value="Unassembled WGS sequence"/>
</dbReference>
<protein>
    <submittedName>
        <fullName evidence="1">19308_t:CDS:1</fullName>
    </submittedName>
</protein>